<proteinExistence type="predicted"/>
<sequence length="414" mass="45136">SPAHQPPPPQLPAAAQRPVLAVPAGRSVRAAGARGPGPGPGRVPARRFGQRCPRPPLKISSAAGTCWKLFTSLTRPTPATASCGCGGTPPSAGTTAPWAERYCALLEAAEPAACDLHRHLLICRVLLLAGHYRKCLEAAKSAYKLAKAAGLPQPITADLCGLMFHLYDDRLKLSDFVTSDQKRRLRRAIKFAEAAIGVYARMRRDSGRRRLAVLQMRLSFALDSWRACSGGHSWLTPEQAVGKALGLVQSASDAFARQLDRQLASEAAMTQGVLAKRGSDRQLRLYKAALRLARMLFGDCHRLVGRLYINIGIAYEDKTCRAASVLLEPRYREPRCTCGHLPLPPEVGPEQGGPPSSASARAPGDDGQRWRRRLRRAWEIRWGSFFATSFGVARRRGRAFGATNFVLCCDEDQL</sequence>
<feature type="region of interest" description="Disordered" evidence="1">
    <location>
        <begin position="342"/>
        <end position="369"/>
    </location>
</feature>
<feature type="compositionally biased region" description="Pro residues" evidence="1">
    <location>
        <begin position="1"/>
        <end position="11"/>
    </location>
</feature>
<feature type="compositionally biased region" description="Low complexity" evidence="1">
    <location>
        <begin position="12"/>
        <end position="33"/>
    </location>
</feature>
<evidence type="ECO:0000313" key="3">
    <source>
        <dbReference type="WBParaSite" id="maker-unitig_25378-snap-gene-0.2-mRNA-1"/>
    </source>
</evidence>
<feature type="region of interest" description="Disordered" evidence="1">
    <location>
        <begin position="1"/>
        <end position="50"/>
    </location>
</feature>
<dbReference type="WBParaSite" id="maker-unitig_25378-snap-gene-0.2-mRNA-1">
    <property type="protein sequence ID" value="maker-unitig_25378-snap-gene-0.2-mRNA-1"/>
    <property type="gene ID" value="maker-unitig_25378-snap-gene-0.2"/>
</dbReference>
<name>A0A1I8F967_9PLAT</name>
<keyword evidence="2" id="KW-1185">Reference proteome</keyword>
<accession>A0A1I8F967</accession>
<reference evidence="3" key="1">
    <citation type="submission" date="2016-11" db="UniProtKB">
        <authorList>
            <consortium name="WormBaseParasite"/>
        </authorList>
    </citation>
    <scope>IDENTIFICATION</scope>
</reference>
<dbReference type="AlphaFoldDB" id="A0A1I8F967"/>
<evidence type="ECO:0000313" key="2">
    <source>
        <dbReference type="Proteomes" id="UP000095280"/>
    </source>
</evidence>
<organism evidence="2 3">
    <name type="scientific">Macrostomum lignano</name>
    <dbReference type="NCBI Taxonomy" id="282301"/>
    <lineage>
        <taxon>Eukaryota</taxon>
        <taxon>Metazoa</taxon>
        <taxon>Spiralia</taxon>
        <taxon>Lophotrochozoa</taxon>
        <taxon>Platyhelminthes</taxon>
        <taxon>Rhabditophora</taxon>
        <taxon>Macrostomorpha</taxon>
        <taxon>Macrostomida</taxon>
        <taxon>Macrostomidae</taxon>
        <taxon>Macrostomum</taxon>
    </lineage>
</organism>
<dbReference type="Proteomes" id="UP000095280">
    <property type="component" value="Unplaced"/>
</dbReference>
<protein>
    <submittedName>
        <fullName evidence="3">TPR_REGION domain-containing protein</fullName>
    </submittedName>
</protein>
<evidence type="ECO:0000256" key="1">
    <source>
        <dbReference type="SAM" id="MobiDB-lite"/>
    </source>
</evidence>